<feature type="transmembrane region" description="Helical" evidence="6">
    <location>
        <begin position="332"/>
        <end position="351"/>
    </location>
</feature>
<dbReference type="InterPro" id="IPR015260">
    <property type="entry name" value="Syntaxin-6/10/61_N"/>
</dbReference>
<dbReference type="GeneID" id="132535673"/>
<organism evidence="8 9">
    <name type="scientific">Erinaceus europaeus</name>
    <name type="common">Western European hedgehog</name>
    <dbReference type="NCBI Taxonomy" id="9365"/>
    <lineage>
        <taxon>Eukaryota</taxon>
        <taxon>Metazoa</taxon>
        <taxon>Chordata</taxon>
        <taxon>Craniata</taxon>
        <taxon>Vertebrata</taxon>
        <taxon>Euteleostomi</taxon>
        <taxon>Mammalia</taxon>
        <taxon>Eutheria</taxon>
        <taxon>Laurasiatheria</taxon>
        <taxon>Eulipotyphla</taxon>
        <taxon>Erinaceidae</taxon>
        <taxon>Erinaceinae</taxon>
        <taxon>Erinaceus</taxon>
    </lineage>
</organism>
<feature type="domain" description="T-SNARE coiled-coil homology" evidence="7">
    <location>
        <begin position="268"/>
        <end position="306"/>
    </location>
</feature>
<keyword evidence="4" id="KW-0175">Coiled coil</keyword>
<evidence type="ECO:0000256" key="2">
    <source>
        <dbReference type="ARBA" id="ARBA00022927"/>
    </source>
</evidence>
<evidence type="ECO:0000256" key="5">
    <source>
        <dbReference type="SAM" id="MobiDB-lite"/>
    </source>
</evidence>
<evidence type="ECO:0000313" key="9">
    <source>
        <dbReference type="RefSeq" id="XP_060038435.1"/>
    </source>
</evidence>
<keyword evidence="6" id="KW-0812">Transmembrane</keyword>
<dbReference type="RefSeq" id="XP_060038435.1">
    <property type="nucleotide sequence ID" value="XM_060182452.1"/>
</dbReference>
<keyword evidence="6" id="KW-0472">Membrane</keyword>
<evidence type="ECO:0000313" key="8">
    <source>
        <dbReference type="Proteomes" id="UP001652624"/>
    </source>
</evidence>
<feature type="region of interest" description="Disordered" evidence="5">
    <location>
        <begin position="1"/>
        <end position="20"/>
    </location>
</feature>
<dbReference type="Proteomes" id="UP001652624">
    <property type="component" value="Chromosome 23"/>
</dbReference>
<keyword evidence="3" id="KW-0333">Golgi apparatus</keyword>
<comment type="subcellular location">
    <subcellularLocation>
        <location evidence="1">Golgi apparatus membrane</location>
        <topology evidence="1">Single-pass type IV membrane protein</topology>
    </subcellularLocation>
</comment>
<evidence type="ECO:0000259" key="7">
    <source>
        <dbReference type="PROSITE" id="PS50192"/>
    </source>
</evidence>
<dbReference type="Pfam" id="PF09177">
    <property type="entry name" value="STX6_10_61_N"/>
    <property type="match status" value="1"/>
</dbReference>
<accession>A0ABM3WPE2</accession>
<evidence type="ECO:0000256" key="3">
    <source>
        <dbReference type="ARBA" id="ARBA00023034"/>
    </source>
</evidence>
<dbReference type="SUPFAM" id="SSF58038">
    <property type="entry name" value="SNARE fusion complex"/>
    <property type="match status" value="1"/>
</dbReference>
<dbReference type="CDD" id="cd21443">
    <property type="entry name" value="SNARE_NTD_STX6_STX10"/>
    <property type="match status" value="1"/>
</dbReference>
<feature type="region of interest" description="Disordered" evidence="5">
    <location>
        <begin position="51"/>
        <end position="86"/>
    </location>
</feature>
<sequence length="352" mass="38112">MARTSVTPPPRGGGVRSADTHAKGAEVPILWHSLCGLSGRTGRSRSLWWRDRIPQAGPGRRPPQSPSQGRRAGWEVPPPSGRTGTACPWKIPSSWSGARCRRREHWAELLLDGAAVGAERDWTESELRSSVRCIEWDLEDAEETIGIVEANPSRFKLPAGSLQERKVFVRCMREAVQEMRDLMVCPEALALLERSSREPLVGPPAAQKPPSDLLDARAISANALLFGRAAGGGGACGHASAPQPIGDQLGAGPECLKTHPHNPQLILDEQLDLVSGSIRTLKPMSSRVGEELDEQSTLLDAFAQDLGAHAVPDGVLWRMDKVMHMTSDGRQWCAIAVLSGLLLLVLILLFAL</sequence>
<keyword evidence="2" id="KW-0653">Protein transport</keyword>
<dbReference type="InterPro" id="IPR010989">
    <property type="entry name" value="SNARE"/>
</dbReference>
<proteinExistence type="predicted"/>
<keyword evidence="6" id="KW-1133">Transmembrane helix</keyword>
<dbReference type="PROSITE" id="PS50192">
    <property type="entry name" value="T_SNARE"/>
    <property type="match status" value="1"/>
</dbReference>
<dbReference type="Gene3D" id="1.20.58.90">
    <property type="match status" value="1"/>
</dbReference>
<protein>
    <submittedName>
        <fullName evidence="9">Syntaxin-10</fullName>
    </submittedName>
</protein>
<evidence type="ECO:0000256" key="6">
    <source>
        <dbReference type="SAM" id="Phobius"/>
    </source>
</evidence>
<evidence type="ECO:0000256" key="1">
    <source>
        <dbReference type="ARBA" id="ARBA00004409"/>
    </source>
</evidence>
<evidence type="ECO:0000256" key="4">
    <source>
        <dbReference type="ARBA" id="ARBA00023054"/>
    </source>
</evidence>
<dbReference type="SUPFAM" id="SSF47661">
    <property type="entry name" value="t-snare proteins"/>
    <property type="match status" value="1"/>
</dbReference>
<keyword evidence="8" id="KW-1185">Reference proteome</keyword>
<dbReference type="InterPro" id="IPR000727">
    <property type="entry name" value="T_SNARE_dom"/>
</dbReference>
<gene>
    <name evidence="9" type="primary">STX10</name>
</gene>
<reference evidence="9" key="1">
    <citation type="submission" date="2025-08" db="UniProtKB">
        <authorList>
            <consortium name="RefSeq"/>
        </authorList>
    </citation>
    <scope>IDENTIFICATION</scope>
</reference>
<name>A0ABM3WPE2_ERIEU</name>
<dbReference type="Gene3D" id="1.20.5.110">
    <property type="match status" value="1"/>
</dbReference>
<dbReference type="CDD" id="cd15851">
    <property type="entry name" value="SNARE_Syntaxin6"/>
    <property type="match status" value="1"/>
</dbReference>
<keyword evidence="2" id="KW-0813">Transport</keyword>